<organism evidence="3 6">
    <name type="scientific">Plasmodium ovale wallikeri</name>
    <dbReference type="NCBI Taxonomy" id="864142"/>
    <lineage>
        <taxon>Eukaryota</taxon>
        <taxon>Sar</taxon>
        <taxon>Alveolata</taxon>
        <taxon>Apicomplexa</taxon>
        <taxon>Aconoidasida</taxon>
        <taxon>Haemosporida</taxon>
        <taxon>Plasmodiidae</taxon>
        <taxon>Plasmodium</taxon>
        <taxon>Plasmodium (Plasmodium)</taxon>
    </lineage>
</organism>
<dbReference type="PANTHER" id="PTHR11937">
    <property type="entry name" value="ACTIN"/>
    <property type="match status" value="1"/>
</dbReference>
<dbReference type="Gene3D" id="3.30.420.40">
    <property type="match status" value="4"/>
</dbReference>
<comment type="similarity">
    <text evidence="2">Belongs to the actin family.</text>
</comment>
<protein>
    <submittedName>
        <fullName evidence="3">Actin-like protein, putative (ALP3)</fullName>
    </submittedName>
</protein>
<dbReference type="Proteomes" id="UP000078550">
    <property type="component" value="Unassembled WGS sequence"/>
</dbReference>
<dbReference type="InterPro" id="IPR004000">
    <property type="entry name" value="Actin"/>
</dbReference>
<proteinExistence type="inferred from homology"/>
<name>A0A1A8YHT7_PLAOA</name>
<dbReference type="EMBL" id="FLRE01000017">
    <property type="protein sequence ID" value="SBT31444.1"/>
    <property type="molecule type" value="Genomic_DNA"/>
</dbReference>
<dbReference type="Pfam" id="PF00022">
    <property type="entry name" value="Actin"/>
    <property type="match status" value="1"/>
</dbReference>
<dbReference type="Gene3D" id="3.90.640.10">
    <property type="entry name" value="Actin, Chain A, domain 4"/>
    <property type="match status" value="2"/>
</dbReference>
<reference evidence="5 6" key="2">
    <citation type="submission" date="2016-05" db="EMBL/GenBank/DDBJ databases">
        <authorList>
            <person name="Naeem Raeece"/>
        </authorList>
    </citation>
    <scope>NUCLEOTIDE SEQUENCE [LARGE SCALE GENOMIC DNA]</scope>
</reference>
<evidence type="ECO:0000256" key="1">
    <source>
        <dbReference type="ARBA" id="ARBA00049360"/>
    </source>
</evidence>
<dbReference type="AlphaFoldDB" id="A0A1A8YHT7"/>
<evidence type="ECO:0000256" key="2">
    <source>
        <dbReference type="RuleBase" id="RU000487"/>
    </source>
</evidence>
<evidence type="ECO:0000313" key="6">
    <source>
        <dbReference type="Proteomes" id="UP000078555"/>
    </source>
</evidence>
<dbReference type="InterPro" id="IPR043129">
    <property type="entry name" value="ATPase_NBD"/>
</dbReference>
<dbReference type="Proteomes" id="UP000078555">
    <property type="component" value="Unassembled WGS sequence"/>
</dbReference>
<evidence type="ECO:0000313" key="5">
    <source>
        <dbReference type="Proteomes" id="UP000078550"/>
    </source>
</evidence>
<accession>A0A1A8YHT7</accession>
<dbReference type="SMART" id="SM00268">
    <property type="entry name" value="ACTIN"/>
    <property type="match status" value="1"/>
</dbReference>
<reference evidence="3" key="1">
    <citation type="submission" date="2016-05" db="EMBL/GenBank/DDBJ databases">
        <authorList>
            <person name="Lavstsen T."/>
            <person name="Jespersen J.S."/>
        </authorList>
    </citation>
    <scope>NUCLEOTIDE SEQUENCE [LARGE SCALE GENOMIC DNA]</scope>
</reference>
<evidence type="ECO:0000313" key="4">
    <source>
        <dbReference type="EMBL" id="SBT31444.1"/>
    </source>
</evidence>
<gene>
    <name evidence="3" type="ORF">POVWA1_004080</name>
    <name evidence="4" type="ORF">POVWA2_004220</name>
</gene>
<comment type="catalytic activity">
    <reaction evidence="1">
        <text>ATP + H2O = ADP + phosphate + H(+)</text>
        <dbReference type="Rhea" id="RHEA:13065"/>
        <dbReference type="ChEBI" id="CHEBI:15377"/>
        <dbReference type="ChEBI" id="CHEBI:15378"/>
        <dbReference type="ChEBI" id="CHEBI:30616"/>
        <dbReference type="ChEBI" id="CHEBI:43474"/>
        <dbReference type="ChEBI" id="CHEBI:456216"/>
    </reaction>
</comment>
<keyword evidence="6" id="KW-1185">Reference proteome</keyword>
<evidence type="ECO:0000313" key="3">
    <source>
        <dbReference type="EMBL" id="SBT30828.1"/>
    </source>
</evidence>
<sequence>MEKRLRKHDSENDYKYYVLQIGRKYTYAGYSGLYKPISVSVTPNFFVYNEKFHNLVHNKNNFGEIIQICSKGEHQQRGSNGKTSFLPTCEVQWTTDQLRSTTVVDIKDATQDTDRDDTRDAACGITSADDEGKIATNFAKTMQGENSAERKTFPIYHYEYKYNQDINLWDKFFEEFFFRIFHNIVKTGNKVKKVIVVLNMFLPTIIKYSLCKCLIEKLDYSSISYINDLVSPLYLCNCKTCVVIDLGYLNCRALPIINGFPLYHHYTYVNNGGFYINKELRRLLKEQYLKANLNNIKNDEREKNYANSNSPYNDLHTNCNTDRDQHKEKKECTDETYDLLNTFATMHSLEETLNAIDNMSDEDIENIKVKYCYLKCEKNNYVSDKHVLYKLKNCNVVISAETRWKACEILFCKEYDQNIHSLFSTILDKLTIYESSAFYNILLVGGCSNIKGILSKIAQTFFHVVKEKKKKKKFMNNFENKVHFLFPKISPNLRQFAGASIYSKLDNLPDYGQEQIYSNLLYDHLDEDVYMMFKR</sequence>
<dbReference type="SUPFAM" id="SSF53067">
    <property type="entry name" value="Actin-like ATPase domain"/>
    <property type="match status" value="1"/>
</dbReference>
<dbReference type="EMBL" id="FLRD01000009">
    <property type="protein sequence ID" value="SBT30828.1"/>
    <property type="molecule type" value="Genomic_DNA"/>
</dbReference>